<proteinExistence type="predicted"/>
<dbReference type="RefSeq" id="WP_117901668.1">
    <property type="nucleotide sequence ID" value="NZ_BAABYC010000001.1"/>
</dbReference>
<evidence type="ECO:0000313" key="3">
    <source>
        <dbReference type="EMBL" id="RHM22718.1"/>
    </source>
</evidence>
<sequence>MKNKLLLGAVLVGTAGIFAACSDDNDSNPTLIQPTEFVLNTPAYVNETVDLENTEALRLTWSQPEYTTGNAPINATYEIQVSPTNSFTVSTDEADADEENALVADYAVIDKTSTTCFADLAASELNKALAKVAKWKADAVPAEQKTFIRINAFVLEGMNRLNAITSNVVEISVAPYYVELSDAAPIMWYLVGNNFGDGTWGNSADKVGVSNFPLFVQSDYSYDKVTGAGEITYLNYFTTEEWKILPADFNWEYAFCGTGAPNEAVYRNGGADGGNITCNPAGYYLVTINTGENTCTIVNQEITPAVYGQICITGDFCDWADQNMTPVNKSGENHVWCYMLTVEEDAVKQIKFKIPGSWDTNWGYGSEDGEVSVCGKAAAGGKNIGVAAGTWVIMFNDITGEFSIIPKK</sequence>
<keyword evidence="1" id="KW-0732">Signal</keyword>
<dbReference type="Proteomes" id="UP000284604">
    <property type="component" value="Unassembled WGS sequence"/>
</dbReference>
<feature type="chain" id="PRO_5033419625" evidence="1">
    <location>
        <begin position="20"/>
        <end position="408"/>
    </location>
</feature>
<dbReference type="Gene3D" id="2.60.40.3620">
    <property type="match status" value="2"/>
</dbReference>
<dbReference type="AlphaFoldDB" id="A0A415PZW4"/>
<reference evidence="4 5" key="1">
    <citation type="submission" date="2018-08" db="EMBL/GenBank/DDBJ databases">
        <title>A genome reference for cultivated species of the human gut microbiota.</title>
        <authorList>
            <person name="Zou Y."/>
            <person name="Xue W."/>
            <person name="Luo G."/>
        </authorList>
    </citation>
    <scope>NUCLEOTIDE SEQUENCE [LARGE SCALE GENOMIC DNA]</scope>
    <source>
        <strain evidence="2 5">AF05-4</strain>
        <strain evidence="3 4">AF35-20</strain>
    </source>
</reference>
<organism evidence="3 4">
    <name type="scientific">Bacteroides stercoris</name>
    <dbReference type="NCBI Taxonomy" id="46506"/>
    <lineage>
        <taxon>Bacteria</taxon>
        <taxon>Pseudomonadati</taxon>
        <taxon>Bacteroidota</taxon>
        <taxon>Bacteroidia</taxon>
        <taxon>Bacteroidales</taxon>
        <taxon>Bacteroidaceae</taxon>
        <taxon>Bacteroides</taxon>
    </lineage>
</organism>
<dbReference type="Proteomes" id="UP000284777">
    <property type="component" value="Unassembled WGS sequence"/>
</dbReference>
<evidence type="ECO:0000313" key="4">
    <source>
        <dbReference type="Proteomes" id="UP000284604"/>
    </source>
</evidence>
<comment type="caution">
    <text evidence="3">The sequence shown here is derived from an EMBL/GenBank/DDBJ whole genome shotgun (WGS) entry which is preliminary data.</text>
</comment>
<protein>
    <submittedName>
        <fullName evidence="3">SusF/SusE family outer membrane protein</fullName>
    </submittedName>
</protein>
<gene>
    <name evidence="2" type="ORF">DWV41_01945</name>
    <name evidence="3" type="ORF">DWZ78_00155</name>
</gene>
<evidence type="ECO:0000313" key="2">
    <source>
        <dbReference type="EMBL" id="RGX00709.1"/>
    </source>
</evidence>
<feature type="signal peptide" evidence="1">
    <location>
        <begin position="1"/>
        <end position="19"/>
    </location>
</feature>
<name>A0A415PZW4_BACSE</name>
<evidence type="ECO:0000313" key="5">
    <source>
        <dbReference type="Proteomes" id="UP000284777"/>
    </source>
</evidence>
<dbReference type="PROSITE" id="PS51257">
    <property type="entry name" value="PROKAR_LIPOPROTEIN"/>
    <property type="match status" value="1"/>
</dbReference>
<accession>A0A415PZW4</accession>
<dbReference type="EMBL" id="QSBD01000001">
    <property type="protein sequence ID" value="RGX00709.1"/>
    <property type="molecule type" value="Genomic_DNA"/>
</dbReference>
<dbReference type="EMBL" id="QRPN01000001">
    <property type="protein sequence ID" value="RHM22718.1"/>
    <property type="molecule type" value="Genomic_DNA"/>
</dbReference>
<evidence type="ECO:0000256" key="1">
    <source>
        <dbReference type="SAM" id="SignalP"/>
    </source>
</evidence>